<evidence type="ECO:0000313" key="3">
    <source>
        <dbReference type="Proteomes" id="UP000054565"/>
    </source>
</evidence>
<dbReference type="AlphaFoldDB" id="A0A0J6YEU9"/>
<feature type="compositionally biased region" description="Basic and acidic residues" evidence="1">
    <location>
        <begin position="9"/>
        <end position="20"/>
    </location>
</feature>
<sequence>MKLSTTCAVKRDRERERETSDGGLILSGTRTRAGDPMARHKGGLAAGIQQPDCLGFAIPGEAAQTRKFCFFASRDEDGRAGERLLPSNLSTTVRSGLSRHRQQQATTMLLDKGKKRGGRISDVRIIPICPIAAVGEGRLCYLIGHISLRCANILFQAPF</sequence>
<organism evidence="2 3">
    <name type="scientific">Coccidioides immitis RMSCC 2394</name>
    <dbReference type="NCBI Taxonomy" id="404692"/>
    <lineage>
        <taxon>Eukaryota</taxon>
        <taxon>Fungi</taxon>
        <taxon>Dikarya</taxon>
        <taxon>Ascomycota</taxon>
        <taxon>Pezizomycotina</taxon>
        <taxon>Eurotiomycetes</taxon>
        <taxon>Eurotiomycetidae</taxon>
        <taxon>Onygenales</taxon>
        <taxon>Onygenaceae</taxon>
        <taxon>Coccidioides</taxon>
    </lineage>
</organism>
<feature type="region of interest" description="Disordered" evidence="1">
    <location>
        <begin position="1"/>
        <end position="42"/>
    </location>
</feature>
<dbReference type="EMBL" id="DS028095">
    <property type="protein sequence ID" value="KMP05534.1"/>
    <property type="molecule type" value="Genomic_DNA"/>
</dbReference>
<protein>
    <submittedName>
        <fullName evidence="2">Uncharacterized protein</fullName>
    </submittedName>
</protein>
<evidence type="ECO:0000313" key="2">
    <source>
        <dbReference type="EMBL" id="KMP05534.1"/>
    </source>
</evidence>
<gene>
    <name evidence="2" type="ORF">CIRG_05215</name>
</gene>
<proteinExistence type="predicted"/>
<name>A0A0J6YEU9_COCIT</name>
<accession>A0A0J6YEU9</accession>
<reference evidence="3" key="1">
    <citation type="journal article" date="2010" name="Genome Res.">
        <title>Population genomic sequencing of Coccidioides fungi reveals recent hybridization and transposon control.</title>
        <authorList>
            <person name="Neafsey D.E."/>
            <person name="Barker B.M."/>
            <person name="Sharpton T.J."/>
            <person name="Stajich J.E."/>
            <person name="Park D.J."/>
            <person name="Whiston E."/>
            <person name="Hung C.-Y."/>
            <person name="McMahan C."/>
            <person name="White J."/>
            <person name="Sykes S."/>
            <person name="Heiman D."/>
            <person name="Young S."/>
            <person name="Zeng Q."/>
            <person name="Abouelleil A."/>
            <person name="Aftuck L."/>
            <person name="Bessette D."/>
            <person name="Brown A."/>
            <person name="FitzGerald M."/>
            <person name="Lui A."/>
            <person name="Macdonald J.P."/>
            <person name="Priest M."/>
            <person name="Orbach M.J."/>
            <person name="Galgiani J.N."/>
            <person name="Kirkland T.N."/>
            <person name="Cole G.T."/>
            <person name="Birren B.W."/>
            <person name="Henn M.R."/>
            <person name="Taylor J.W."/>
            <person name="Rounsley S.D."/>
        </authorList>
    </citation>
    <scope>NUCLEOTIDE SEQUENCE [LARGE SCALE GENOMIC DNA]</scope>
    <source>
        <strain evidence="3">RMSCC 2394</strain>
    </source>
</reference>
<dbReference type="Proteomes" id="UP000054565">
    <property type="component" value="Unassembled WGS sequence"/>
</dbReference>
<evidence type="ECO:0000256" key="1">
    <source>
        <dbReference type="SAM" id="MobiDB-lite"/>
    </source>
</evidence>